<dbReference type="EMBL" id="QPFP01000035">
    <property type="protein sequence ID" value="TEB28082.1"/>
    <property type="molecule type" value="Genomic_DNA"/>
</dbReference>
<name>A0A4Y7T389_COPMI</name>
<keyword evidence="2" id="KW-1185">Reference proteome</keyword>
<dbReference type="Proteomes" id="UP000298030">
    <property type="component" value="Unassembled WGS sequence"/>
</dbReference>
<accession>A0A4Y7T389</accession>
<dbReference type="SUPFAM" id="SSF52047">
    <property type="entry name" value="RNI-like"/>
    <property type="match status" value="1"/>
</dbReference>
<sequence>MLQLLSRRENTVFNSLLNCNAPPNDDQRAEINGAIQALKIRYQQASGTEYSPTHPIPQSGRKYHDKILRYQRMLAPVRTIPPEIWHRVFKYAILTVEPKTQQSLVLRDLRLVSRMWNATAIDCPVLWCNLPLIDHSIIPTTPENSPKQPHSTWTLIQYLTRARCPKPLPISFTFHCSINSGDESEVQARALQARAWVEILALDINRWGEVEFLGTRAFQETLLDLLYRRSRQGGFPLLSKFSFQRRGIDTANSPRYTTWRETLDLSKAPLLKYVVYDSLNPFQGPEHLSFHGTITYLILPWGQLETFRGAVQGGEIYPYLLDGGTNLQVLKHTSNQATTLPSTPASLPYLTKLSLCFGDAMPGENIVAHLGQSLTLPSLKELEVYWGRFHKYGVDIYGGILSLILRSRCSLERLAVEHNELDYDLNLQKERFQQVLYQCPCLTHLDIAYLDAAKLQTLVPDFNTAKKPPLSRLRVLTLRQPYRQGIKDPLPLLRVFLGRTDPTRRPPHDHLEEVYIKHDDRDLWRNVILELGTQKNDETIQRLETPFDPSFYAVALSWKEGLRKDVATPSVSNSGLTEQRRSEIKELMRGMESYNLQGRDTRVLTWLGVPALLESVGRNKRGKPISGNPIAEYRKQAGEILTKWKPFLLADFQSSQYRYSFADSSTSRLNFVETTTSAGAGKEGCGLESSSVKCEDRNGDYEDWDKILGRAPVDSWAAALKGAAWLLD</sequence>
<proteinExistence type="predicted"/>
<evidence type="ECO:0000313" key="1">
    <source>
        <dbReference type="EMBL" id="TEB28082.1"/>
    </source>
</evidence>
<dbReference type="InterPro" id="IPR032675">
    <property type="entry name" value="LRR_dom_sf"/>
</dbReference>
<dbReference type="OrthoDB" id="2856519at2759"/>
<reference evidence="1 2" key="1">
    <citation type="journal article" date="2019" name="Nat. Ecol. Evol.">
        <title>Megaphylogeny resolves global patterns of mushroom evolution.</title>
        <authorList>
            <person name="Varga T."/>
            <person name="Krizsan K."/>
            <person name="Foldi C."/>
            <person name="Dima B."/>
            <person name="Sanchez-Garcia M."/>
            <person name="Sanchez-Ramirez S."/>
            <person name="Szollosi G.J."/>
            <person name="Szarkandi J.G."/>
            <person name="Papp V."/>
            <person name="Albert L."/>
            <person name="Andreopoulos W."/>
            <person name="Angelini C."/>
            <person name="Antonin V."/>
            <person name="Barry K.W."/>
            <person name="Bougher N.L."/>
            <person name="Buchanan P."/>
            <person name="Buyck B."/>
            <person name="Bense V."/>
            <person name="Catcheside P."/>
            <person name="Chovatia M."/>
            <person name="Cooper J."/>
            <person name="Damon W."/>
            <person name="Desjardin D."/>
            <person name="Finy P."/>
            <person name="Geml J."/>
            <person name="Haridas S."/>
            <person name="Hughes K."/>
            <person name="Justo A."/>
            <person name="Karasinski D."/>
            <person name="Kautmanova I."/>
            <person name="Kiss B."/>
            <person name="Kocsube S."/>
            <person name="Kotiranta H."/>
            <person name="LaButti K.M."/>
            <person name="Lechner B.E."/>
            <person name="Liimatainen K."/>
            <person name="Lipzen A."/>
            <person name="Lukacs Z."/>
            <person name="Mihaltcheva S."/>
            <person name="Morgado L.N."/>
            <person name="Niskanen T."/>
            <person name="Noordeloos M.E."/>
            <person name="Ohm R.A."/>
            <person name="Ortiz-Santana B."/>
            <person name="Ovrebo C."/>
            <person name="Racz N."/>
            <person name="Riley R."/>
            <person name="Savchenko A."/>
            <person name="Shiryaev A."/>
            <person name="Soop K."/>
            <person name="Spirin V."/>
            <person name="Szebenyi C."/>
            <person name="Tomsovsky M."/>
            <person name="Tulloss R.E."/>
            <person name="Uehling J."/>
            <person name="Grigoriev I.V."/>
            <person name="Vagvolgyi C."/>
            <person name="Papp T."/>
            <person name="Martin F.M."/>
            <person name="Miettinen O."/>
            <person name="Hibbett D.S."/>
            <person name="Nagy L.G."/>
        </authorList>
    </citation>
    <scope>NUCLEOTIDE SEQUENCE [LARGE SCALE GENOMIC DNA]</scope>
    <source>
        <strain evidence="1 2">FP101781</strain>
    </source>
</reference>
<evidence type="ECO:0008006" key="3">
    <source>
        <dbReference type="Google" id="ProtNLM"/>
    </source>
</evidence>
<dbReference type="Gene3D" id="3.80.10.10">
    <property type="entry name" value="Ribonuclease Inhibitor"/>
    <property type="match status" value="1"/>
</dbReference>
<dbReference type="AlphaFoldDB" id="A0A4Y7T389"/>
<organism evidence="1 2">
    <name type="scientific">Coprinellus micaceus</name>
    <name type="common">Glistening ink-cap mushroom</name>
    <name type="synonym">Coprinus micaceus</name>
    <dbReference type="NCBI Taxonomy" id="71717"/>
    <lineage>
        <taxon>Eukaryota</taxon>
        <taxon>Fungi</taxon>
        <taxon>Dikarya</taxon>
        <taxon>Basidiomycota</taxon>
        <taxon>Agaricomycotina</taxon>
        <taxon>Agaricomycetes</taxon>
        <taxon>Agaricomycetidae</taxon>
        <taxon>Agaricales</taxon>
        <taxon>Agaricineae</taxon>
        <taxon>Psathyrellaceae</taxon>
        <taxon>Coprinellus</taxon>
    </lineage>
</organism>
<gene>
    <name evidence="1" type="ORF">FA13DRAFT_1776145</name>
</gene>
<protein>
    <recommendedName>
        <fullName evidence="3">F-box domain-containing protein</fullName>
    </recommendedName>
</protein>
<evidence type="ECO:0000313" key="2">
    <source>
        <dbReference type="Proteomes" id="UP000298030"/>
    </source>
</evidence>
<comment type="caution">
    <text evidence="1">The sequence shown here is derived from an EMBL/GenBank/DDBJ whole genome shotgun (WGS) entry which is preliminary data.</text>
</comment>